<keyword evidence="5" id="KW-0926">Vacuole</keyword>
<reference evidence="18" key="1">
    <citation type="submission" date="2016-04" db="EMBL/GenBank/DDBJ databases">
        <title>Cephalotus genome sequencing.</title>
        <authorList>
            <person name="Fukushima K."/>
            <person name="Hasebe M."/>
            <person name="Fang X."/>
        </authorList>
    </citation>
    <scope>NUCLEOTIDE SEQUENCE [LARGE SCALE GENOMIC DNA]</scope>
    <source>
        <strain evidence="18">cv. St1</strain>
    </source>
</reference>
<keyword evidence="18" id="KW-1185">Reference proteome</keyword>
<dbReference type="EMBL" id="BDDD01000358">
    <property type="protein sequence ID" value="GAV64616.1"/>
    <property type="molecule type" value="Genomic_DNA"/>
</dbReference>
<dbReference type="GO" id="GO:0005776">
    <property type="term" value="C:autophagosome"/>
    <property type="evidence" value="ECO:0007669"/>
    <property type="project" value="UniProtKB-SubCell"/>
</dbReference>
<evidence type="ECO:0000259" key="14">
    <source>
        <dbReference type="PROSITE" id="PS50030"/>
    </source>
</evidence>
<evidence type="ECO:0000256" key="8">
    <source>
        <dbReference type="ARBA" id="ARBA00022833"/>
    </source>
</evidence>
<dbReference type="InterPro" id="IPR032350">
    <property type="entry name" value="Nbr1_FW"/>
</dbReference>
<dbReference type="FunCoup" id="A0A1Q3B982">
    <property type="interactions" value="980"/>
</dbReference>
<evidence type="ECO:0000256" key="13">
    <source>
        <dbReference type="SAM" id="MobiDB-lite"/>
    </source>
</evidence>
<dbReference type="InterPro" id="IPR000433">
    <property type="entry name" value="Znf_ZZ"/>
</dbReference>
<dbReference type="InterPro" id="IPR056893">
    <property type="entry name" value="UBA_Nbr1_C"/>
</dbReference>
<dbReference type="FunFam" id="1.10.8.10:FF:000085">
    <property type="entry name" value="protein NBR1 homolog"/>
    <property type="match status" value="1"/>
</dbReference>
<dbReference type="InterPro" id="IPR015940">
    <property type="entry name" value="UBA"/>
</dbReference>
<dbReference type="InParanoid" id="A0A1Q3B982"/>
<dbReference type="InterPro" id="IPR013783">
    <property type="entry name" value="Ig-like_fold"/>
</dbReference>
<organism evidence="17 18">
    <name type="scientific">Cephalotus follicularis</name>
    <name type="common">Albany pitcher plant</name>
    <dbReference type="NCBI Taxonomy" id="3775"/>
    <lineage>
        <taxon>Eukaryota</taxon>
        <taxon>Viridiplantae</taxon>
        <taxon>Streptophyta</taxon>
        <taxon>Embryophyta</taxon>
        <taxon>Tracheophyta</taxon>
        <taxon>Spermatophyta</taxon>
        <taxon>Magnoliopsida</taxon>
        <taxon>eudicotyledons</taxon>
        <taxon>Gunneridae</taxon>
        <taxon>Pentapetalae</taxon>
        <taxon>rosids</taxon>
        <taxon>fabids</taxon>
        <taxon>Oxalidales</taxon>
        <taxon>Cephalotaceae</taxon>
        <taxon>Cephalotus</taxon>
    </lineage>
</organism>
<dbReference type="GO" id="GO:0031410">
    <property type="term" value="C:cytoplasmic vesicle"/>
    <property type="evidence" value="ECO:0007669"/>
    <property type="project" value="UniProtKB-KW"/>
</dbReference>
<dbReference type="Gene3D" id="1.10.8.10">
    <property type="entry name" value="DNA helicase RuvA subunit, C-terminal domain"/>
    <property type="match status" value="2"/>
</dbReference>
<evidence type="ECO:0000313" key="18">
    <source>
        <dbReference type="Proteomes" id="UP000187406"/>
    </source>
</evidence>
<dbReference type="OrthoDB" id="661148at2759"/>
<keyword evidence="7 12" id="KW-0863">Zinc-finger</keyword>
<dbReference type="InterPro" id="IPR053793">
    <property type="entry name" value="PB1-like"/>
</dbReference>
<dbReference type="PROSITE" id="PS50030">
    <property type="entry name" value="UBA"/>
    <property type="match status" value="1"/>
</dbReference>
<evidence type="ECO:0000256" key="5">
    <source>
        <dbReference type="ARBA" id="ARBA00022554"/>
    </source>
</evidence>
<evidence type="ECO:0000259" key="16">
    <source>
        <dbReference type="PROSITE" id="PS51745"/>
    </source>
</evidence>
<dbReference type="CDD" id="cd14947">
    <property type="entry name" value="NBR1_like"/>
    <property type="match status" value="1"/>
</dbReference>
<dbReference type="GO" id="GO:0015031">
    <property type="term" value="P:protein transport"/>
    <property type="evidence" value="ECO:0007669"/>
    <property type="project" value="UniProtKB-KW"/>
</dbReference>
<proteinExistence type="predicted"/>
<dbReference type="Pfam" id="PF00569">
    <property type="entry name" value="ZZ"/>
    <property type="match status" value="1"/>
</dbReference>
<keyword evidence="9" id="KW-0653">Protein transport</keyword>
<dbReference type="SUPFAM" id="SSF46934">
    <property type="entry name" value="UBA-like"/>
    <property type="match status" value="1"/>
</dbReference>
<dbReference type="PROSITE" id="PS50135">
    <property type="entry name" value="ZF_ZZ_2"/>
    <property type="match status" value="1"/>
</dbReference>
<dbReference type="AlphaFoldDB" id="A0A1Q3B982"/>
<sequence length="736" mass="80385">MESTLVIKVKYGDTLRRFNARVYENELLELDMSRLRSKILGLFNFPPDAGVTLTYVDEDGDVVTLVDDDDLCDVTKQCLKILRINVQLNDDKYGKDYARSSGSSTPLRSPQVQHQLPNLSTGVAEVLNSVPEPFREAFSKLSVEFASKATSSGPLLADLVEIFTKMGKFYLNPDSQPLSGTDAGDKGGAAKSVGSSLPFDSNPSKVCNMQEVLPKSNSTSKPSQDTGNVSGVGASVPPVNAAVDLNQVPPCASNPSGYTTMTSAPATFHVFADNRRKDAKKHGVLPFVSSTSSTDPVKPSYRSCLGVRRSNRNEAMGGMFHRGVQCDGCGVHPITGPRYKSKVREDFDLCSICFSEMGNEADYIKIVRPMSYRHSRPFKHPWIGPSPLPPIYNEIGIKHIRPELDSRFIQDVNVLDGTIMAPSTPFTKIWRMRNNGGIAWPQETQLVWIGGDRFSDAVSAEIQIPPGGVPVDGELDIAVDFTAPELPGRYISYWRMMTPSVGKFGQRVWVLVQVDSSLSDSFCDSLQSLNLNLPPPSGVSKLPEAIDVNVHPDVSGAVLEPSDTGMVKQEPVLVVEQPQKDLELNFPINDSLLVGDGVLASARLGPSSPVSYPIIDLSDAIPAENETGSHTPYFGKGPSSSAEVVIGSELTEQTLLKELEEMGFKQVDLNKEILRMNEYDLEQSVDDLCCAAEWDPILEELQEMGFVDSETNKMLLKKNNGSIKRVVMDLLSGEKA</sequence>
<evidence type="ECO:0000256" key="1">
    <source>
        <dbReference type="ARBA" id="ARBA00004116"/>
    </source>
</evidence>
<feature type="domain" description="PB1" evidence="16">
    <location>
        <begin position="4"/>
        <end position="89"/>
    </location>
</feature>
<dbReference type="Gene3D" id="3.10.20.90">
    <property type="entry name" value="Phosphatidylinositol 3-kinase Catalytic Subunit, Chain A, domain 1"/>
    <property type="match status" value="1"/>
</dbReference>
<keyword evidence="11" id="KW-0968">Cytoplasmic vesicle</keyword>
<gene>
    <name evidence="17" type="ORF">CFOL_v3_08134</name>
</gene>
<feature type="region of interest" description="Disordered" evidence="13">
    <location>
        <begin position="179"/>
        <end position="233"/>
    </location>
</feature>
<dbReference type="Gene3D" id="2.60.40.10">
    <property type="entry name" value="Immunoglobulins"/>
    <property type="match status" value="1"/>
</dbReference>
<dbReference type="PANTHER" id="PTHR20930">
    <property type="entry name" value="OVARIAN CARCINOMA ANTIGEN CA125-RELATED"/>
    <property type="match status" value="1"/>
</dbReference>
<dbReference type="GO" id="GO:0008270">
    <property type="term" value="F:zinc ion binding"/>
    <property type="evidence" value="ECO:0007669"/>
    <property type="project" value="UniProtKB-KW"/>
</dbReference>
<dbReference type="InterPro" id="IPR009060">
    <property type="entry name" value="UBA-like_sf"/>
</dbReference>
<dbReference type="InterPro" id="IPR043145">
    <property type="entry name" value="Znf_ZZ_sf"/>
</dbReference>
<dbReference type="Pfam" id="PF24932">
    <property type="entry name" value="UBA_NBR1_C"/>
    <property type="match status" value="2"/>
</dbReference>
<name>A0A1Q3B982_CEPFO</name>
<dbReference type="SMART" id="SM00666">
    <property type="entry name" value="PB1"/>
    <property type="match status" value="1"/>
</dbReference>
<evidence type="ECO:0000256" key="2">
    <source>
        <dbReference type="ARBA" id="ARBA00004419"/>
    </source>
</evidence>
<dbReference type="Pfam" id="PF16158">
    <property type="entry name" value="N_BRCA1_IG"/>
    <property type="match status" value="1"/>
</dbReference>
<dbReference type="CDD" id="cd14319">
    <property type="entry name" value="UBA_NBR1"/>
    <property type="match status" value="2"/>
</dbReference>
<evidence type="ECO:0000259" key="15">
    <source>
        <dbReference type="PROSITE" id="PS50135"/>
    </source>
</evidence>
<dbReference type="PROSITE" id="PS51745">
    <property type="entry name" value="PB1"/>
    <property type="match status" value="1"/>
</dbReference>
<keyword evidence="4" id="KW-0813">Transport</keyword>
<evidence type="ECO:0000256" key="10">
    <source>
        <dbReference type="ARBA" id="ARBA00023006"/>
    </source>
</evidence>
<feature type="domain" description="UBA" evidence="14">
    <location>
        <begin position="649"/>
        <end position="691"/>
    </location>
</feature>
<evidence type="ECO:0000256" key="4">
    <source>
        <dbReference type="ARBA" id="ARBA00022448"/>
    </source>
</evidence>
<evidence type="ECO:0000256" key="9">
    <source>
        <dbReference type="ARBA" id="ARBA00022927"/>
    </source>
</evidence>
<dbReference type="Gene3D" id="3.30.60.90">
    <property type="match status" value="1"/>
</dbReference>
<dbReference type="InterPro" id="IPR000270">
    <property type="entry name" value="PB1_dom"/>
</dbReference>
<feature type="compositionally biased region" description="Polar residues" evidence="13">
    <location>
        <begin position="198"/>
        <end position="207"/>
    </location>
</feature>
<evidence type="ECO:0000313" key="17">
    <source>
        <dbReference type="EMBL" id="GAV64616.1"/>
    </source>
</evidence>
<dbReference type="SUPFAM" id="SSF54277">
    <property type="entry name" value="CAD &amp; PB1 domains"/>
    <property type="match status" value="1"/>
</dbReference>
<keyword evidence="6" id="KW-0479">Metal-binding</keyword>
<dbReference type="Pfam" id="PF00564">
    <property type="entry name" value="PB1"/>
    <property type="match status" value="1"/>
</dbReference>
<evidence type="ECO:0000256" key="11">
    <source>
        <dbReference type="ARBA" id="ARBA00023329"/>
    </source>
</evidence>
<evidence type="ECO:0000256" key="3">
    <source>
        <dbReference type="ARBA" id="ARBA00011726"/>
    </source>
</evidence>
<keyword evidence="8" id="KW-0862">Zinc</keyword>
<dbReference type="SMART" id="SM00291">
    <property type="entry name" value="ZnF_ZZ"/>
    <property type="match status" value="1"/>
</dbReference>
<feature type="compositionally biased region" description="Polar residues" evidence="13">
    <location>
        <begin position="215"/>
        <end position="229"/>
    </location>
</feature>
<evidence type="ECO:0000256" key="6">
    <source>
        <dbReference type="ARBA" id="ARBA00022723"/>
    </source>
</evidence>
<dbReference type="GO" id="GO:0006914">
    <property type="term" value="P:autophagy"/>
    <property type="evidence" value="ECO:0007669"/>
    <property type="project" value="UniProtKB-KW"/>
</dbReference>
<comment type="caution">
    <text evidence="17">The sequence shown here is derived from an EMBL/GenBank/DDBJ whole genome shotgun (WGS) entry which is preliminary data.</text>
</comment>
<evidence type="ECO:0000256" key="12">
    <source>
        <dbReference type="PROSITE-ProRule" id="PRU00228"/>
    </source>
</evidence>
<dbReference type="SUPFAM" id="SSF57850">
    <property type="entry name" value="RING/U-box"/>
    <property type="match status" value="1"/>
</dbReference>
<comment type="subcellular location">
    <subcellularLocation>
        <location evidence="2">Cytoplasmic vesicle</location>
        <location evidence="2">Autophagosome</location>
    </subcellularLocation>
    <subcellularLocation>
        <location evidence="1">Vacuole</location>
    </subcellularLocation>
</comment>
<evidence type="ECO:0000256" key="7">
    <source>
        <dbReference type="ARBA" id="ARBA00022771"/>
    </source>
</evidence>
<feature type="domain" description="ZZ-type" evidence="15">
    <location>
        <begin position="321"/>
        <end position="371"/>
    </location>
</feature>
<dbReference type="STRING" id="3775.A0A1Q3B982"/>
<protein>
    <submittedName>
        <fullName evidence="17">PB1 domain-containing protein/ZZ domain-containing protein</fullName>
    </submittedName>
</protein>
<keyword evidence="10" id="KW-0072">Autophagy</keyword>
<dbReference type="PANTHER" id="PTHR20930:SF0">
    <property type="entry name" value="PROTEIN ILRUN"/>
    <property type="match status" value="1"/>
</dbReference>
<dbReference type="Proteomes" id="UP000187406">
    <property type="component" value="Unassembled WGS sequence"/>
</dbReference>
<accession>A0A1Q3B982</accession>
<comment type="subunit">
    <text evidence="3">Homodimers and heterodimers.</text>
</comment>